<dbReference type="InterPro" id="IPR050624">
    <property type="entry name" value="HTH-type_Tx_Regulator"/>
</dbReference>
<dbReference type="InterPro" id="IPR023772">
    <property type="entry name" value="DNA-bd_HTH_TetR-type_CS"/>
</dbReference>
<dbReference type="PANTHER" id="PTHR43479:SF11">
    <property type="entry name" value="ACREF_ENVCD OPERON REPRESSOR-RELATED"/>
    <property type="match status" value="1"/>
</dbReference>
<sequence>MLFVTEMPKEAKEKILYSSLVLFTNEGYKNTSVLDIVEMARVSKTTFYQHFNSKEELLASLFDVVATEILQEVSLAIDKETRTAYKAYVGIRRYIEICFTDVKVANLMLVESVGVSQDVEMARSEAHRRFAQLMFQTVRGYLPETASETELHVVSQAMIGAINEVVVQNYKGKDDSPYHYDDLARLLNRIVIAAFVNLTN</sequence>
<dbReference type="EMBL" id="JAGYPE010000007">
    <property type="protein sequence ID" value="MBS4186765.1"/>
    <property type="molecule type" value="Genomic_DNA"/>
</dbReference>
<protein>
    <submittedName>
        <fullName evidence="5">TetR/AcrR family transcriptional regulator</fullName>
    </submittedName>
</protein>
<dbReference type="SUPFAM" id="SSF46689">
    <property type="entry name" value="Homeodomain-like"/>
    <property type="match status" value="1"/>
</dbReference>
<evidence type="ECO:0000256" key="1">
    <source>
        <dbReference type="ARBA" id="ARBA00022491"/>
    </source>
</evidence>
<dbReference type="PRINTS" id="PR00455">
    <property type="entry name" value="HTHTETR"/>
</dbReference>
<name>A0A942T5F3_9BACI</name>
<dbReference type="PROSITE" id="PS01081">
    <property type="entry name" value="HTH_TETR_1"/>
    <property type="match status" value="1"/>
</dbReference>
<evidence type="ECO:0000313" key="5">
    <source>
        <dbReference type="EMBL" id="MBS4186765.1"/>
    </source>
</evidence>
<evidence type="ECO:0000259" key="4">
    <source>
        <dbReference type="PROSITE" id="PS50977"/>
    </source>
</evidence>
<accession>A0A942T5F3</accession>
<gene>
    <name evidence="6" type="ORF">KHB02_008805</name>
    <name evidence="5" type="ORF">KHB02_35950</name>
</gene>
<feature type="DNA-binding region" description="H-T-H motif" evidence="3">
    <location>
        <begin position="32"/>
        <end position="51"/>
    </location>
</feature>
<evidence type="ECO:0000256" key="2">
    <source>
        <dbReference type="ARBA" id="ARBA00023125"/>
    </source>
</evidence>
<keyword evidence="7" id="KW-1185">Reference proteome</keyword>
<dbReference type="Proteomes" id="UP000677265">
    <property type="component" value="Unassembled WGS sequence"/>
</dbReference>
<comment type="caution">
    <text evidence="5">The sequence shown here is derived from an EMBL/GenBank/DDBJ whole genome shotgun (WGS) entry which is preliminary data.</text>
</comment>
<keyword evidence="2 3" id="KW-0238">DNA-binding</keyword>
<dbReference type="InterPro" id="IPR001647">
    <property type="entry name" value="HTH_TetR"/>
</dbReference>
<evidence type="ECO:0000313" key="6">
    <source>
        <dbReference type="EMBL" id="MCH6265632.1"/>
    </source>
</evidence>
<evidence type="ECO:0000313" key="7">
    <source>
        <dbReference type="Proteomes" id="UP000677265"/>
    </source>
</evidence>
<dbReference type="AlphaFoldDB" id="A0A942T5F3"/>
<dbReference type="PANTHER" id="PTHR43479">
    <property type="entry name" value="ACREF/ENVCD OPERON REPRESSOR-RELATED"/>
    <property type="match status" value="1"/>
</dbReference>
<dbReference type="EMBL" id="JAGYPE020000011">
    <property type="protein sequence ID" value="MCH6265632.1"/>
    <property type="molecule type" value="Genomic_DNA"/>
</dbReference>
<dbReference type="Gene3D" id="1.10.10.60">
    <property type="entry name" value="Homeodomain-like"/>
    <property type="match status" value="1"/>
</dbReference>
<reference evidence="5" key="1">
    <citation type="submission" date="2021-05" db="EMBL/GenBank/DDBJ databases">
        <title>Novel Bacillus species.</title>
        <authorList>
            <person name="Liu G."/>
        </authorList>
    </citation>
    <scope>NUCLEOTIDE SEQUENCE</scope>
    <source>
        <strain evidence="5 7">FJAT-50051</strain>
    </source>
</reference>
<dbReference type="Pfam" id="PF00440">
    <property type="entry name" value="TetR_N"/>
    <property type="match status" value="1"/>
</dbReference>
<dbReference type="GO" id="GO:0003677">
    <property type="term" value="F:DNA binding"/>
    <property type="evidence" value="ECO:0007669"/>
    <property type="project" value="UniProtKB-UniRule"/>
</dbReference>
<dbReference type="Gene3D" id="1.10.357.10">
    <property type="entry name" value="Tetracycline Repressor, domain 2"/>
    <property type="match status" value="1"/>
</dbReference>
<organism evidence="5">
    <name type="scientific">Neobacillus citreus</name>
    <dbReference type="NCBI Taxonomy" id="2833578"/>
    <lineage>
        <taxon>Bacteria</taxon>
        <taxon>Bacillati</taxon>
        <taxon>Bacillota</taxon>
        <taxon>Bacilli</taxon>
        <taxon>Bacillales</taxon>
        <taxon>Bacillaceae</taxon>
        <taxon>Neobacillus</taxon>
    </lineage>
</organism>
<feature type="domain" description="HTH tetR-type" evidence="4">
    <location>
        <begin position="9"/>
        <end position="69"/>
    </location>
</feature>
<keyword evidence="1" id="KW-0678">Repressor</keyword>
<proteinExistence type="predicted"/>
<dbReference type="InterPro" id="IPR009057">
    <property type="entry name" value="Homeodomain-like_sf"/>
</dbReference>
<dbReference type="RefSeq" id="WP_213146541.1">
    <property type="nucleotide sequence ID" value="NZ_JAGYPE020000011.1"/>
</dbReference>
<evidence type="ECO:0000256" key="3">
    <source>
        <dbReference type="PROSITE-ProRule" id="PRU00335"/>
    </source>
</evidence>
<dbReference type="PROSITE" id="PS50977">
    <property type="entry name" value="HTH_TETR_2"/>
    <property type="match status" value="1"/>
</dbReference>